<evidence type="ECO:0008006" key="3">
    <source>
        <dbReference type="Google" id="ProtNLM"/>
    </source>
</evidence>
<accession>A0ABZ2BG05</accession>
<protein>
    <recommendedName>
        <fullName evidence="3">Transposase</fullName>
    </recommendedName>
</protein>
<keyword evidence="2" id="KW-1185">Reference proteome</keyword>
<dbReference type="Proteomes" id="UP001432360">
    <property type="component" value="Plasmid pSchITTGS70c"/>
</dbReference>
<evidence type="ECO:0000313" key="1">
    <source>
        <dbReference type="EMBL" id="WVT06424.1"/>
    </source>
</evidence>
<dbReference type="EMBL" id="CP133151">
    <property type="protein sequence ID" value="WVT06424.1"/>
    <property type="molecule type" value="Genomic_DNA"/>
</dbReference>
<organism evidence="1 2">
    <name type="scientific">Sinorhizobium chiapasense</name>
    <dbReference type="NCBI Taxonomy" id="501572"/>
    <lineage>
        <taxon>Bacteria</taxon>
        <taxon>Pseudomonadati</taxon>
        <taxon>Pseudomonadota</taxon>
        <taxon>Alphaproteobacteria</taxon>
        <taxon>Hyphomicrobiales</taxon>
        <taxon>Rhizobiaceae</taxon>
        <taxon>Sinorhizobium/Ensifer group</taxon>
        <taxon>Sinorhizobium</taxon>
    </lineage>
</organism>
<keyword evidence="1" id="KW-0614">Plasmid</keyword>
<geneLocation type="plasmid" evidence="1 2">
    <name>pSchITTGS70c</name>
</geneLocation>
<name>A0ABZ2BG05_9HYPH</name>
<proteinExistence type="predicted"/>
<evidence type="ECO:0000313" key="2">
    <source>
        <dbReference type="Proteomes" id="UP001432360"/>
    </source>
</evidence>
<gene>
    <name evidence="1" type="ORF">RB548_24060</name>
</gene>
<reference evidence="1" key="1">
    <citation type="submission" date="2023-08" db="EMBL/GenBank/DDBJ databases">
        <title>Complete genome sequence of Sinorhizobium chiapanecum ITTG S70 isolated from Acaciella angustissima nodules in Chiapas-Mexico.</title>
        <authorList>
            <person name="Rincon-Rosales R."/>
            <person name="Rogel M.A."/>
            <person name="Rincon-Medina C.I."/>
            <person name="Guerrero G."/>
            <person name="Manzano-Gomez L.A."/>
            <person name="Lopez-Lopez A."/>
            <person name="Rincon Molina F.A."/>
            <person name="Martinez-Romero E."/>
        </authorList>
    </citation>
    <scope>NUCLEOTIDE SEQUENCE</scope>
    <source>
        <strain evidence="1">ITTG S70</strain>
        <plasmid evidence="1">pSchITTGS70c</plasmid>
    </source>
</reference>
<sequence>MAREFLADETLHALAKRHDASRNRIRTWIQKDEQGAFDDDAQAADLIQEYEGRIAALERLVGKQALELELEFLKGL</sequence>
<dbReference type="RefSeq" id="WP_331375487.1">
    <property type="nucleotide sequence ID" value="NZ_CP133151.1"/>
</dbReference>